<dbReference type="InterPro" id="IPR016032">
    <property type="entry name" value="Sig_transdc_resp-reg_C-effctor"/>
</dbReference>
<dbReference type="CDD" id="cd06170">
    <property type="entry name" value="LuxR_C_like"/>
    <property type="match status" value="1"/>
</dbReference>
<dbReference type="InterPro" id="IPR027417">
    <property type="entry name" value="P-loop_NTPase"/>
</dbReference>
<keyword evidence="2" id="KW-0238">DNA-binding</keyword>
<reference evidence="5 6" key="1">
    <citation type="submission" date="2017-11" db="EMBL/GenBank/DDBJ databases">
        <title>Genomic Encyclopedia of Archaeal and Bacterial Type Strains, Phase II (KMG-II): From Individual Species to Whole Genera.</title>
        <authorList>
            <person name="Goeker M."/>
        </authorList>
    </citation>
    <scope>NUCLEOTIDE SEQUENCE [LARGE SCALE GENOMIC DNA]</scope>
    <source>
        <strain evidence="5 6">DSM 25625</strain>
    </source>
</reference>
<dbReference type="Proteomes" id="UP000230161">
    <property type="component" value="Unassembled WGS sequence"/>
</dbReference>
<keyword evidence="1" id="KW-0805">Transcription regulation</keyword>
<dbReference type="AlphaFoldDB" id="A0A2M9BUA8"/>
<keyword evidence="3" id="KW-0804">Transcription</keyword>
<dbReference type="SUPFAM" id="SSF52540">
    <property type="entry name" value="P-loop containing nucleoside triphosphate hydrolases"/>
    <property type="match status" value="1"/>
</dbReference>
<dbReference type="SMART" id="SM00421">
    <property type="entry name" value="HTH_LUXR"/>
    <property type="match status" value="1"/>
</dbReference>
<comment type="caution">
    <text evidence="5">The sequence shown here is derived from an EMBL/GenBank/DDBJ whole genome shotgun (WGS) entry which is preliminary data.</text>
</comment>
<evidence type="ECO:0000256" key="1">
    <source>
        <dbReference type="ARBA" id="ARBA00023015"/>
    </source>
</evidence>
<dbReference type="PANTHER" id="PTHR44688">
    <property type="entry name" value="DNA-BINDING TRANSCRIPTIONAL ACTIVATOR DEVR_DOSR"/>
    <property type="match status" value="1"/>
</dbReference>
<sequence length="870" mass="94595">MTAFAVDPSPQPALLDDAMRTTAMQRTEGGAERNRSEKLRVVPRLPGLLLQRPRLHRVLDGTAPLVVLSAPKGFGKTTLVAEWMENRPLTEDIAWVSLISRPAGADDFWSVVVDALGIGDSDSVGGRADRPEQRFEAYLRRLDRVLTIVIDDFDQVADHSVDEQILRFSRAFRMVRLIVCVRMRRPIVRMATIDVDAEVITAQALAFTRAESDELFALHGVRMPSGDLNEAAGGWPGALRAAAMASSAPGGHLADGSIRVLAAEEYIRGLFLQLSDPRERYLVAASAVPVSMTHELAAVIADSPEEAAWMFELVRSRELASAQNEFGEAVVRLPPLVRRVLRQELLASFPDQAVEINTRLIAWYAEHGEQDRLLVHTAEAGDWAQAVATLERFLFTLCFSRRTIVVTVLAHVPPEVFAAHPRLALAQALVDHHVRGDAEAGLLHGWLDRYVSDASPDDHIGARISRLRLAAAAGEHEAAAVLAASLREDIADTRGTDPIVAIAFLQLGLAELLAGRAAPALEAFQEARLRARDAKDSIVEESARSYRDLVLALGGRIEVDAPGLEQEGVRVHSGSSPESERLDGVTQALAGLLRADEQLVSGALERLPEADCDDELWMLMTYVRARHALVWGDRAKALGVVSRARTSGRPQTELERVLLTAVESDLLQGIGRFDAARAVLDDFPQVHPVVAHSRMRLELLVGNAAGVFRDVGEGQIPVLGAGMQLYVAAAALSLGRIAEARESMRAVADFVARSGMWGLLVEIPRSTLEQLLALDVFEGADTMRAIPSVFLAQRDAVPLTSREHLVLQHLASSDSIQDVANSLYISVNTVKTQLRSVYRKLNARSRREALENASLLGLLGGRDSGSGSPG</sequence>
<dbReference type="PANTHER" id="PTHR44688:SF16">
    <property type="entry name" value="DNA-BINDING TRANSCRIPTIONAL ACTIVATOR DEVR_DOSR"/>
    <property type="match status" value="1"/>
</dbReference>
<dbReference type="PROSITE" id="PS50043">
    <property type="entry name" value="HTH_LUXR_2"/>
    <property type="match status" value="1"/>
</dbReference>
<protein>
    <submittedName>
        <fullName evidence="5">ATP/maltotriose-dependent transcriptional regulator MalT</fullName>
    </submittedName>
</protein>
<evidence type="ECO:0000256" key="3">
    <source>
        <dbReference type="ARBA" id="ARBA00023163"/>
    </source>
</evidence>
<dbReference type="GO" id="GO:0003677">
    <property type="term" value="F:DNA binding"/>
    <property type="evidence" value="ECO:0007669"/>
    <property type="project" value="UniProtKB-KW"/>
</dbReference>
<gene>
    <name evidence="5" type="ORF">CLV54_2481</name>
</gene>
<evidence type="ECO:0000313" key="5">
    <source>
        <dbReference type="EMBL" id="PJJ61536.1"/>
    </source>
</evidence>
<dbReference type="SUPFAM" id="SSF46894">
    <property type="entry name" value="C-terminal effector domain of the bipartite response regulators"/>
    <property type="match status" value="1"/>
</dbReference>
<evidence type="ECO:0000256" key="2">
    <source>
        <dbReference type="ARBA" id="ARBA00023125"/>
    </source>
</evidence>
<evidence type="ECO:0000259" key="4">
    <source>
        <dbReference type="PROSITE" id="PS50043"/>
    </source>
</evidence>
<dbReference type="InterPro" id="IPR036388">
    <property type="entry name" value="WH-like_DNA-bd_sf"/>
</dbReference>
<dbReference type="RefSeq" id="WP_170061994.1">
    <property type="nucleotide sequence ID" value="NZ_PGFB01000004.1"/>
</dbReference>
<dbReference type="Pfam" id="PF00196">
    <property type="entry name" value="GerE"/>
    <property type="match status" value="1"/>
</dbReference>
<dbReference type="Gene3D" id="1.10.10.10">
    <property type="entry name" value="Winged helix-like DNA-binding domain superfamily/Winged helix DNA-binding domain"/>
    <property type="match status" value="1"/>
</dbReference>
<dbReference type="InterPro" id="IPR000792">
    <property type="entry name" value="Tscrpt_reg_LuxR_C"/>
</dbReference>
<dbReference type="EMBL" id="PGFB01000004">
    <property type="protein sequence ID" value="PJJ61536.1"/>
    <property type="molecule type" value="Genomic_DNA"/>
</dbReference>
<name>A0A2M9BUA8_9MICO</name>
<evidence type="ECO:0000313" key="6">
    <source>
        <dbReference type="Proteomes" id="UP000230161"/>
    </source>
</evidence>
<dbReference type="Gene3D" id="3.40.50.300">
    <property type="entry name" value="P-loop containing nucleotide triphosphate hydrolases"/>
    <property type="match status" value="1"/>
</dbReference>
<dbReference type="GO" id="GO:0006355">
    <property type="term" value="P:regulation of DNA-templated transcription"/>
    <property type="evidence" value="ECO:0007669"/>
    <property type="project" value="InterPro"/>
</dbReference>
<accession>A0A2M9BUA8</accession>
<feature type="domain" description="HTH luxR-type" evidence="4">
    <location>
        <begin position="792"/>
        <end position="857"/>
    </location>
</feature>
<proteinExistence type="predicted"/>
<keyword evidence="6" id="KW-1185">Reference proteome</keyword>
<organism evidence="5 6">
    <name type="scientific">Compostimonas suwonensis</name>
    <dbReference type="NCBI Taxonomy" id="1048394"/>
    <lineage>
        <taxon>Bacteria</taxon>
        <taxon>Bacillati</taxon>
        <taxon>Actinomycetota</taxon>
        <taxon>Actinomycetes</taxon>
        <taxon>Micrococcales</taxon>
        <taxon>Microbacteriaceae</taxon>
        <taxon>Compostimonas</taxon>
    </lineage>
</organism>